<name>A0A8C5RSY6_LATLA</name>
<feature type="disulfide bond" evidence="5">
    <location>
        <begin position="78"/>
        <end position="139"/>
    </location>
</feature>
<keyword evidence="4" id="KW-0325">Glycoprotein</keyword>
<feature type="chain" id="PRO_5034367829" description="SRCR domain-containing protein" evidence="6">
    <location>
        <begin position="20"/>
        <end position="305"/>
    </location>
</feature>
<evidence type="ECO:0000256" key="1">
    <source>
        <dbReference type="ARBA" id="ARBA00022729"/>
    </source>
</evidence>
<evidence type="ECO:0000256" key="4">
    <source>
        <dbReference type="ARBA" id="ARBA00023180"/>
    </source>
</evidence>
<dbReference type="InterPro" id="IPR001190">
    <property type="entry name" value="SRCR"/>
</dbReference>
<keyword evidence="2" id="KW-0677">Repeat</keyword>
<keyword evidence="1 6" id="KW-0732">Signal</keyword>
<dbReference type="Ensembl" id="ENSLLTT00000007343.1">
    <property type="protein sequence ID" value="ENSLLTP00000007075.1"/>
    <property type="gene ID" value="ENSLLTG00000005393.1"/>
</dbReference>
<keyword evidence="9" id="KW-1185">Reference proteome</keyword>
<reference evidence="8" key="1">
    <citation type="submission" date="2025-08" db="UniProtKB">
        <authorList>
            <consortium name="Ensembl"/>
        </authorList>
    </citation>
    <scope>IDENTIFICATION</scope>
</reference>
<feature type="domain" description="SRCR" evidence="7">
    <location>
        <begin position="40"/>
        <end position="140"/>
    </location>
</feature>
<evidence type="ECO:0000256" key="6">
    <source>
        <dbReference type="SAM" id="SignalP"/>
    </source>
</evidence>
<accession>A0A8C5RSY6</accession>
<dbReference type="Gene3D" id="3.10.250.10">
    <property type="entry name" value="SRCR-like domain"/>
    <property type="match status" value="2"/>
</dbReference>
<dbReference type="FunFam" id="3.10.250.10:FF:000013">
    <property type="entry name" value="CD163 molecule like 1"/>
    <property type="match status" value="1"/>
</dbReference>
<proteinExistence type="predicted"/>
<reference evidence="8" key="2">
    <citation type="submission" date="2025-09" db="UniProtKB">
        <authorList>
            <consortium name="Ensembl"/>
        </authorList>
    </citation>
    <scope>IDENTIFICATION</scope>
</reference>
<evidence type="ECO:0000256" key="5">
    <source>
        <dbReference type="PROSITE-ProRule" id="PRU00196"/>
    </source>
</evidence>
<feature type="domain" description="SRCR" evidence="7">
    <location>
        <begin position="156"/>
        <end position="256"/>
    </location>
</feature>
<dbReference type="PANTHER" id="PTHR48071:SF27">
    <property type="entry name" value="SCAVENGER RECEPTOR CYSTEINE-RICH TYPE 1 PROTEIN M130-LIKE"/>
    <property type="match status" value="1"/>
</dbReference>
<dbReference type="PRINTS" id="PR00258">
    <property type="entry name" value="SPERACTRCPTR"/>
</dbReference>
<evidence type="ECO:0000313" key="8">
    <source>
        <dbReference type="Ensembl" id="ENSLLTP00000007075.1"/>
    </source>
</evidence>
<dbReference type="GO" id="GO:0016020">
    <property type="term" value="C:membrane"/>
    <property type="evidence" value="ECO:0007669"/>
    <property type="project" value="InterPro"/>
</dbReference>
<feature type="disulfide bond" evidence="5">
    <location>
        <begin position="65"/>
        <end position="129"/>
    </location>
</feature>
<dbReference type="PROSITE" id="PS50287">
    <property type="entry name" value="SRCR_2"/>
    <property type="match status" value="2"/>
</dbReference>
<evidence type="ECO:0000256" key="3">
    <source>
        <dbReference type="ARBA" id="ARBA00023157"/>
    </source>
</evidence>
<feature type="signal peptide" evidence="6">
    <location>
        <begin position="1"/>
        <end position="19"/>
    </location>
</feature>
<dbReference type="Pfam" id="PF00530">
    <property type="entry name" value="SRCR"/>
    <property type="match status" value="2"/>
</dbReference>
<dbReference type="PANTHER" id="PTHR48071">
    <property type="entry name" value="SRCR DOMAIN-CONTAINING PROTEIN"/>
    <property type="match status" value="1"/>
</dbReference>
<dbReference type="AlphaFoldDB" id="A0A8C5RSY6"/>
<sequence length="305" mass="33763">MYTIMEAILFLMLTTEILQDVGSVPALSTVATPPTPGLSLRLAGTYNYCEGRVEVYYEGAWGTVCGKSWDLKDAQVVCQQLGCGNAVEALPWPKFGSGSGKIVLSDVQCKGDEFFLWDCKNPGWEVHNCNHRQDATVLCTGEKYRPAGTEGDVVYMQLVNGPNRCAGRVQVIFFANWRHEVCSEGWDIRDAQVVCKELYCGNAVAALTDGSFGKGNSGPLMTKVDCSGSEYYLMSCPYEYRPATCGNYNDAAVICSGRYFLLAYENCQIYFASHPFPSGNFVLFSQVIYAFIIYYSQCRAYHHAS</sequence>
<dbReference type="SMART" id="SM00202">
    <property type="entry name" value="SR"/>
    <property type="match status" value="2"/>
</dbReference>
<organism evidence="8 9">
    <name type="scientific">Laticauda laticaudata</name>
    <name type="common">Blue-ringed sea krait</name>
    <name type="synonym">Blue-lipped sea krait</name>
    <dbReference type="NCBI Taxonomy" id="8630"/>
    <lineage>
        <taxon>Eukaryota</taxon>
        <taxon>Metazoa</taxon>
        <taxon>Chordata</taxon>
        <taxon>Craniata</taxon>
        <taxon>Vertebrata</taxon>
        <taxon>Euteleostomi</taxon>
        <taxon>Lepidosauria</taxon>
        <taxon>Squamata</taxon>
        <taxon>Bifurcata</taxon>
        <taxon>Unidentata</taxon>
        <taxon>Episquamata</taxon>
        <taxon>Toxicofera</taxon>
        <taxon>Serpentes</taxon>
        <taxon>Colubroidea</taxon>
        <taxon>Elapidae</taxon>
        <taxon>Laticaudinae</taxon>
        <taxon>Laticauda</taxon>
    </lineage>
</organism>
<feature type="disulfide bond" evidence="5">
    <location>
        <begin position="109"/>
        <end position="119"/>
    </location>
</feature>
<evidence type="ECO:0000259" key="7">
    <source>
        <dbReference type="PROSITE" id="PS50287"/>
    </source>
</evidence>
<evidence type="ECO:0000313" key="9">
    <source>
        <dbReference type="Proteomes" id="UP000694406"/>
    </source>
</evidence>
<comment type="caution">
    <text evidence="5">Lacks conserved residue(s) required for the propagation of feature annotation.</text>
</comment>
<evidence type="ECO:0000256" key="2">
    <source>
        <dbReference type="ARBA" id="ARBA00022737"/>
    </source>
</evidence>
<dbReference type="Proteomes" id="UP000694406">
    <property type="component" value="Unplaced"/>
</dbReference>
<dbReference type="InterPro" id="IPR036772">
    <property type="entry name" value="SRCR-like_dom_sf"/>
</dbReference>
<keyword evidence="3 5" id="KW-1015">Disulfide bond</keyword>
<dbReference type="FunFam" id="3.10.250.10:FF:000006">
    <property type="entry name" value="neurotrypsin isoform X2"/>
    <property type="match status" value="1"/>
</dbReference>
<dbReference type="GeneTree" id="ENSGT00950000183145"/>
<feature type="disulfide bond" evidence="5">
    <location>
        <begin position="226"/>
        <end position="236"/>
    </location>
</feature>
<dbReference type="SUPFAM" id="SSF56487">
    <property type="entry name" value="SRCR-like"/>
    <property type="match status" value="2"/>
</dbReference>
<protein>
    <recommendedName>
        <fullName evidence="7">SRCR domain-containing protein</fullName>
    </recommendedName>
</protein>